<dbReference type="PANTHER" id="PTHR10151">
    <property type="entry name" value="ECTONUCLEOTIDE PYROPHOSPHATASE/PHOSPHODIESTERASE"/>
    <property type="match status" value="1"/>
</dbReference>
<evidence type="ECO:0000313" key="2">
    <source>
        <dbReference type="EMBL" id="GHJ32326.1"/>
    </source>
</evidence>
<dbReference type="Gene3D" id="3.40.720.10">
    <property type="entry name" value="Alkaline Phosphatase, subunit A"/>
    <property type="match status" value="1"/>
</dbReference>
<keyword evidence="3" id="KW-1185">Reference proteome</keyword>
<protein>
    <submittedName>
        <fullName evidence="2">Alkaline phosphatase family protein</fullName>
    </submittedName>
</protein>
<proteinExistence type="predicted"/>
<reference evidence="2" key="1">
    <citation type="submission" date="2024-05" db="EMBL/GenBank/DDBJ databases">
        <title>Whole genome shotgun sequence of Streptomyces hygroscopicus NBRC 113678.</title>
        <authorList>
            <person name="Komaki H."/>
            <person name="Tamura T."/>
        </authorList>
    </citation>
    <scope>NUCLEOTIDE SEQUENCE</scope>
    <source>
        <strain evidence="2">N11-34</strain>
    </source>
</reference>
<feature type="compositionally biased region" description="Low complexity" evidence="1">
    <location>
        <begin position="44"/>
        <end position="61"/>
    </location>
</feature>
<evidence type="ECO:0000256" key="1">
    <source>
        <dbReference type="SAM" id="MobiDB-lite"/>
    </source>
</evidence>
<evidence type="ECO:0000313" key="3">
    <source>
        <dbReference type="Proteomes" id="UP001054854"/>
    </source>
</evidence>
<feature type="compositionally biased region" description="Low complexity" evidence="1">
    <location>
        <begin position="1"/>
        <end position="37"/>
    </location>
</feature>
<dbReference type="InterPro" id="IPR002591">
    <property type="entry name" value="Phosphodiest/P_Trfase"/>
</dbReference>
<dbReference type="PANTHER" id="PTHR10151:SF120">
    <property type="entry name" value="BIS(5'-ADENOSYL)-TRIPHOSPHATASE"/>
    <property type="match status" value="1"/>
</dbReference>
<accession>A0ABQ3UA89</accession>
<sequence length="559" mass="61072">MSDVSDPSAPSSPNHHTSAPSDPSAPSDTRAPSAPSRGNDPSRANDTTSTTPRTTSTNPRSAPHPRSDPRTRSDPHTRSDPRPHSPRDDVRARTRPTPLLVLDVVGLTPRLLDHMPRLTALARSGSHAPLGTVLPAVTCAAQSTFLTGTTPAEHGIVGNGWYFREMGEVLLWRQHNGLVGGDKLWDAARRVHPDYTVANVCWWYAMGSDTDITVTPRPVYYADGRKEPDCYTRPAALHDELTEKLGTFPLFHFWGPGADLVSSQWIIDATRHLLRTRPTDLVLTYLPHLDYDLQRYGPDDPRAHIAAAELDTALGPLLDDATARGRTVVALSEYGITRVSRPVDINRALRRAGLLEVHTQDGMEYLDPGASRAFAVADHQLAHVYVRRAEDLDATRTALAGLPGIAELLDDEGKKAHGLDHPRAGELVAVAAPDAWFTYYYWLDDARAPDFARLVEIHRKPGYDPAELFMDPKDPYVRVRAATALARKKTGMRYRMAVVPLDPSPVRGSHGRLPDRAEDGPVLLCSQPGAVRGPVAATDVKSLLLRLAGLTTPTTGDTP</sequence>
<dbReference type="RefSeq" id="WP_236258963.1">
    <property type="nucleotide sequence ID" value="NZ_BNEK01000005.1"/>
</dbReference>
<organism evidence="2 3">
    <name type="scientific">Streptomyces hygroscopicus</name>
    <dbReference type="NCBI Taxonomy" id="1912"/>
    <lineage>
        <taxon>Bacteria</taxon>
        <taxon>Bacillati</taxon>
        <taxon>Actinomycetota</taxon>
        <taxon>Actinomycetes</taxon>
        <taxon>Kitasatosporales</taxon>
        <taxon>Streptomycetaceae</taxon>
        <taxon>Streptomyces</taxon>
        <taxon>Streptomyces violaceusniger group</taxon>
    </lineage>
</organism>
<dbReference type="SUPFAM" id="SSF53649">
    <property type="entry name" value="Alkaline phosphatase-like"/>
    <property type="match status" value="1"/>
</dbReference>
<dbReference type="InterPro" id="IPR017850">
    <property type="entry name" value="Alkaline_phosphatase_core_sf"/>
</dbReference>
<dbReference type="EMBL" id="BNEK01000005">
    <property type="protein sequence ID" value="GHJ32326.1"/>
    <property type="molecule type" value="Genomic_DNA"/>
</dbReference>
<name>A0ABQ3UA89_STRHY</name>
<dbReference type="Pfam" id="PF01663">
    <property type="entry name" value="Phosphodiest"/>
    <property type="match status" value="1"/>
</dbReference>
<feature type="region of interest" description="Disordered" evidence="1">
    <location>
        <begin position="1"/>
        <end position="95"/>
    </location>
</feature>
<gene>
    <name evidence="2" type="ORF">TPA0910_67590</name>
</gene>
<dbReference type="Proteomes" id="UP001054854">
    <property type="component" value="Unassembled WGS sequence"/>
</dbReference>
<comment type="caution">
    <text evidence="2">The sequence shown here is derived from an EMBL/GenBank/DDBJ whole genome shotgun (WGS) entry which is preliminary data.</text>
</comment>
<feature type="compositionally biased region" description="Basic and acidic residues" evidence="1">
    <location>
        <begin position="65"/>
        <end position="92"/>
    </location>
</feature>